<evidence type="ECO:0000256" key="6">
    <source>
        <dbReference type="PIRSR" id="PIRSR602401-1"/>
    </source>
</evidence>
<dbReference type="GO" id="GO:0020037">
    <property type="term" value="F:heme binding"/>
    <property type="evidence" value="ECO:0007669"/>
    <property type="project" value="InterPro"/>
</dbReference>
<dbReference type="PANTHER" id="PTHR46300">
    <property type="entry name" value="P450, PUTATIVE (EUROFUNG)-RELATED-RELATED"/>
    <property type="match status" value="1"/>
</dbReference>
<evidence type="ECO:0000313" key="9">
    <source>
        <dbReference type="Proteomes" id="UP000799424"/>
    </source>
</evidence>
<dbReference type="PRINTS" id="PR00385">
    <property type="entry name" value="P450"/>
</dbReference>
<keyword evidence="6" id="KW-0349">Heme</keyword>
<dbReference type="EMBL" id="MU006224">
    <property type="protein sequence ID" value="KAF2827375.1"/>
    <property type="molecule type" value="Genomic_DNA"/>
</dbReference>
<dbReference type="GO" id="GO:0004497">
    <property type="term" value="F:monooxygenase activity"/>
    <property type="evidence" value="ECO:0007669"/>
    <property type="project" value="UniProtKB-KW"/>
</dbReference>
<keyword evidence="4 6" id="KW-0408">Iron</keyword>
<keyword evidence="2 6" id="KW-0479">Metal-binding</keyword>
<keyword evidence="9" id="KW-1185">Reference proteome</keyword>
<dbReference type="InterPro" id="IPR002401">
    <property type="entry name" value="Cyt_P450_E_grp-I"/>
</dbReference>
<dbReference type="InterPro" id="IPR050364">
    <property type="entry name" value="Cytochrome_P450_fung"/>
</dbReference>
<name>A0A6A7A475_9PLEO</name>
<dbReference type="InterPro" id="IPR036396">
    <property type="entry name" value="Cyt_P450_sf"/>
</dbReference>
<dbReference type="AlphaFoldDB" id="A0A6A7A475"/>
<comment type="cofactor">
    <cofactor evidence="6">
        <name>heme</name>
        <dbReference type="ChEBI" id="CHEBI:30413"/>
    </cofactor>
</comment>
<feature type="binding site" description="axial binding residue" evidence="6">
    <location>
        <position position="462"/>
    </location>
    <ligand>
        <name>heme</name>
        <dbReference type="ChEBI" id="CHEBI:30413"/>
    </ligand>
    <ligandPart>
        <name>Fe</name>
        <dbReference type="ChEBI" id="CHEBI:18248"/>
    </ligandPart>
</feature>
<keyword evidence="7" id="KW-0812">Transmembrane</keyword>
<dbReference type="InterPro" id="IPR001128">
    <property type="entry name" value="Cyt_P450"/>
</dbReference>
<dbReference type="Proteomes" id="UP000799424">
    <property type="component" value="Unassembled WGS sequence"/>
</dbReference>
<dbReference type="PRINTS" id="PR00463">
    <property type="entry name" value="EP450I"/>
</dbReference>
<evidence type="ECO:0000256" key="7">
    <source>
        <dbReference type="SAM" id="Phobius"/>
    </source>
</evidence>
<sequence length="542" mass="61457">MAGLDMIPPIAISPFMLKILLIITSPIFLLLTIYLYVVPNVFKDSRRRNLPPGPKGLPFLGNMFDLADTELVRDKAIAWRKQYGDIFYTKIGGTDYIWLSSPKVVKDLMDKKSSVYSSRAPAPLVQDVASAGRRQLFMPYGPRWRSIRKHSHDLLNLRASIKYQPVQDFESKVLLKELMESPDDFISINRRYSASVIMLVTYGYRIPSWNDPLIKRIYGVLERFTEMTAPGAYAIDSFPSLASLPQWMLGNWRAYGEKIFEKDSEVYLDLWNRLKRETDAGTARDCFTKTFYLNDPTKSGIDDLAAAYTCGGLIEAGSETTGTTLNNFVLCMVLFPEAQQKAQEELDRVVGGDRLPTWEDEESLPYVRGLIKEVLRWRPVNKFGMPHATSEDDWYEGYFIPKGSIAVLNWWAIHRDPDLWPNPDAFDPSRYLKHSASAADYINASDPTTRDHFSYGAGRRVCPGVHVAERSLFINISRVLWGFNLGKKTSKDGSVVEVTARMAPGFFSVPEKFECDIQPRSARHAKLMTGECAKAESDGLNF</sequence>
<comment type="similarity">
    <text evidence="1">Belongs to the cytochrome P450 family.</text>
</comment>
<keyword evidence="3" id="KW-0560">Oxidoreductase</keyword>
<evidence type="ECO:0000256" key="1">
    <source>
        <dbReference type="ARBA" id="ARBA00010617"/>
    </source>
</evidence>
<dbReference type="GO" id="GO:0005506">
    <property type="term" value="F:iron ion binding"/>
    <property type="evidence" value="ECO:0007669"/>
    <property type="project" value="InterPro"/>
</dbReference>
<dbReference type="PANTHER" id="PTHR46300:SF2">
    <property type="entry name" value="CYTOCHROME P450 MONOOXYGENASE ALNH-RELATED"/>
    <property type="match status" value="1"/>
</dbReference>
<evidence type="ECO:0000256" key="5">
    <source>
        <dbReference type="ARBA" id="ARBA00023033"/>
    </source>
</evidence>
<reference evidence="8" key="1">
    <citation type="journal article" date="2020" name="Stud. Mycol.">
        <title>101 Dothideomycetes genomes: a test case for predicting lifestyles and emergence of pathogens.</title>
        <authorList>
            <person name="Haridas S."/>
            <person name="Albert R."/>
            <person name="Binder M."/>
            <person name="Bloem J."/>
            <person name="Labutti K."/>
            <person name="Salamov A."/>
            <person name="Andreopoulos B."/>
            <person name="Baker S."/>
            <person name="Barry K."/>
            <person name="Bills G."/>
            <person name="Bluhm B."/>
            <person name="Cannon C."/>
            <person name="Castanera R."/>
            <person name="Culley D."/>
            <person name="Daum C."/>
            <person name="Ezra D."/>
            <person name="Gonzalez J."/>
            <person name="Henrissat B."/>
            <person name="Kuo A."/>
            <person name="Liang C."/>
            <person name="Lipzen A."/>
            <person name="Lutzoni F."/>
            <person name="Magnuson J."/>
            <person name="Mondo S."/>
            <person name="Nolan M."/>
            <person name="Ohm R."/>
            <person name="Pangilinan J."/>
            <person name="Park H.-J."/>
            <person name="Ramirez L."/>
            <person name="Alfaro M."/>
            <person name="Sun H."/>
            <person name="Tritt A."/>
            <person name="Yoshinaga Y."/>
            <person name="Zwiers L.-H."/>
            <person name="Turgeon B."/>
            <person name="Goodwin S."/>
            <person name="Spatafora J."/>
            <person name="Crous P."/>
            <person name="Grigoriev I."/>
        </authorList>
    </citation>
    <scope>NUCLEOTIDE SEQUENCE</scope>
    <source>
        <strain evidence="8">CBS 113818</strain>
    </source>
</reference>
<dbReference type="CDD" id="cd11065">
    <property type="entry name" value="CYP64-like"/>
    <property type="match status" value="1"/>
</dbReference>
<accession>A0A6A7A475</accession>
<protein>
    <submittedName>
        <fullName evidence="8">Cytochrome P450</fullName>
    </submittedName>
</protein>
<dbReference type="Pfam" id="PF00067">
    <property type="entry name" value="p450"/>
    <property type="match status" value="1"/>
</dbReference>
<keyword evidence="7" id="KW-1133">Transmembrane helix</keyword>
<keyword evidence="7" id="KW-0472">Membrane</keyword>
<evidence type="ECO:0000256" key="3">
    <source>
        <dbReference type="ARBA" id="ARBA00023002"/>
    </source>
</evidence>
<dbReference type="SUPFAM" id="SSF48264">
    <property type="entry name" value="Cytochrome P450"/>
    <property type="match status" value="1"/>
</dbReference>
<dbReference type="Gene3D" id="1.10.630.10">
    <property type="entry name" value="Cytochrome P450"/>
    <property type="match status" value="1"/>
</dbReference>
<keyword evidence="5" id="KW-0503">Monooxygenase</keyword>
<evidence type="ECO:0000256" key="2">
    <source>
        <dbReference type="ARBA" id="ARBA00022723"/>
    </source>
</evidence>
<proteinExistence type="inferred from homology"/>
<evidence type="ECO:0000313" key="8">
    <source>
        <dbReference type="EMBL" id="KAF2827375.1"/>
    </source>
</evidence>
<dbReference type="GO" id="GO:0016705">
    <property type="term" value="F:oxidoreductase activity, acting on paired donors, with incorporation or reduction of molecular oxygen"/>
    <property type="evidence" value="ECO:0007669"/>
    <property type="project" value="InterPro"/>
</dbReference>
<evidence type="ECO:0000256" key="4">
    <source>
        <dbReference type="ARBA" id="ARBA00023004"/>
    </source>
</evidence>
<dbReference type="OrthoDB" id="1103324at2759"/>
<feature type="transmembrane region" description="Helical" evidence="7">
    <location>
        <begin position="15"/>
        <end position="38"/>
    </location>
</feature>
<organism evidence="8 9">
    <name type="scientific">Ophiobolus disseminans</name>
    <dbReference type="NCBI Taxonomy" id="1469910"/>
    <lineage>
        <taxon>Eukaryota</taxon>
        <taxon>Fungi</taxon>
        <taxon>Dikarya</taxon>
        <taxon>Ascomycota</taxon>
        <taxon>Pezizomycotina</taxon>
        <taxon>Dothideomycetes</taxon>
        <taxon>Pleosporomycetidae</taxon>
        <taxon>Pleosporales</taxon>
        <taxon>Pleosporineae</taxon>
        <taxon>Phaeosphaeriaceae</taxon>
        <taxon>Ophiobolus</taxon>
    </lineage>
</organism>
<gene>
    <name evidence="8" type="ORF">CC86DRAFT_445370</name>
</gene>